<feature type="binding site" evidence="10">
    <location>
        <position position="311"/>
    </location>
    <ligand>
        <name>Zn(2+)</name>
        <dbReference type="ChEBI" id="CHEBI:29105"/>
    </ligand>
</feature>
<dbReference type="PaxDb" id="1114965-Spaf_1909"/>
<feature type="binding site" evidence="10">
    <location>
        <position position="303"/>
    </location>
    <ligand>
        <name>Zn(2+)</name>
        <dbReference type="ChEBI" id="CHEBI:29105"/>
    </ligand>
</feature>
<dbReference type="PROSITE" id="PS50936">
    <property type="entry name" value="ENGC_GTPASE"/>
    <property type="match status" value="1"/>
</dbReference>
<protein>
    <recommendedName>
        <fullName evidence="10">Small ribosomal subunit biogenesis GTPase RsgA</fullName>
        <ecNumber evidence="10">3.6.1.-</ecNumber>
    </recommendedName>
</protein>
<comment type="function">
    <text evidence="10">One of several proteins that assist in the late maturation steps of the functional core of the 30S ribosomal subunit. Helps release RbfA from mature subunits. May play a role in the assembly of ribosomal proteins into the subunit. Circularly permuted GTPase that catalyzes slow GTP hydrolysis, GTPase activity is stimulated by the 30S ribosomal subunit.</text>
</comment>
<dbReference type="CDD" id="cd04466">
    <property type="entry name" value="S1_YloQ_GTPase"/>
    <property type="match status" value="1"/>
</dbReference>
<dbReference type="SUPFAM" id="SSF50249">
    <property type="entry name" value="Nucleic acid-binding proteins"/>
    <property type="match status" value="1"/>
</dbReference>
<evidence type="ECO:0000256" key="6">
    <source>
        <dbReference type="ARBA" id="ARBA00022801"/>
    </source>
</evidence>
<evidence type="ECO:0000256" key="7">
    <source>
        <dbReference type="ARBA" id="ARBA00022833"/>
    </source>
</evidence>
<dbReference type="HAMAP" id="MF_01820">
    <property type="entry name" value="GTPase_RsgA"/>
    <property type="match status" value="1"/>
</dbReference>
<comment type="subcellular location">
    <subcellularLocation>
        <location evidence="10">Cytoplasm</location>
    </subcellularLocation>
</comment>
<proteinExistence type="inferred from homology"/>
<dbReference type="Proteomes" id="UP000002865">
    <property type="component" value="Chromosome"/>
</dbReference>
<dbReference type="InterPro" id="IPR010914">
    <property type="entry name" value="RsgA_GTPase_dom"/>
</dbReference>
<dbReference type="PANTHER" id="PTHR32120:SF11">
    <property type="entry name" value="SMALL RIBOSOMAL SUBUNIT BIOGENESIS GTPASE RSGA 1, MITOCHONDRIAL-RELATED"/>
    <property type="match status" value="1"/>
</dbReference>
<dbReference type="Pfam" id="PF16745">
    <property type="entry name" value="RsgA_N"/>
    <property type="match status" value="1"/>
</dbReference>
<keyword evidence="6 10" id="KW-0378">Hydrolase</keyword>
<dbReference type="GO" id="GO:0042274">
    <property type="term" value="P:ribosomal small subunit biogenesis"/>
    <property type="evidence" value="ECO:0007669"/>
    <property type="project" value="UniProtKB-UniRule"/>
</dbReference>
<evidence type="ECO:0000256" key="2">
    <source>
        <dbReference type="ARBA" id="ARBA00022517"/>
    </source>
</evidence>
<dbReference type="Gene3D" id="3.40.50.300">
    <property type="entry name" value="P-loop containing nucleotide triphosphate hydrolases"/>
    <property type="match status" value="1"/>
</dbReference>
<dbReference type="Pfam" id="PF03193">
    <property type="entry name" value="RsgA_GTPase"/>
    <property type="match status" value="1"/>
</dbReference>
<comment type="similarity">
    <text evidence="10">Belongs to the TRAFAC class YlqF/YawG GTPase family. RsgA subfamily.</text>
</comment>
<keyword evidence="1 10" id="KW-0963">Cytoplasm</keyword>
<reference evidence="13 14" key="1">
    <citation type="journal article" date="2012" name="PLoS ONE">
        <title>Complete Genome and Transcriptomes of Streptococcus parasanguinis FW213: Phylogenic Relations and Potential Virulence Mechanisms.</title>
        <authorList>
            <person name="Geng J."/>
            <person name="Chiu C.H."/>
            <person name="Tang P."/>
            <person name="Chen Y."/>
            <person name="Shieh H.R."/>
            <person name="Hu S."/>
            <person name="Chen Y.Y."/>
        </authorList>
    </citation>
    <scope>NUCLEOTIDE SEQUENCE [LARGE SCALE GENOMIC DNA]</scope>
    <source>
        <strain evidence="13 14">FW213</strain>
    </source>
</reference>
<keyword evidence="2 10" id="KW-0690">Ribosome biogenesis</keyword>
<dbReference type="SUPFAM" id="SSF52540">
    <property type="entry name" value="P-loop containing nucleoside triphosphate hydrolases"/>
    <property type="match status" value="1"/>
</dbReference>
<feature type="binding site" evidence="10">
    <location>
        <position position="298"/>
    </location>
    <ligand>
        <name>Zn(2+)</name>
        <dbReference type="ChEBI" id="CHEBI:29105"/>
    </ligand>
</feature>
<dbReference type="CDD" id="cd01854">
    <property type="entry name" value="YjeQ_EngC"/>
    <property type="match status" value="1"/>
</dbReference>
<dbReference type="InterPro" id="IPR027417">
    <property type="entry name" value="P-loop_NTPase"/>
</dbReference>
<keyword evidence="7 10" id="KW-0862">Zinc</keyword>
<dbReference type="PANTHER" id="PTHR32120">
    <property type="entry name" value="SMALL RIBOSOMAL SUBUNIT BIOGENESIS GTPASE RSGA"/>
    <property type="match status" value="1"/>
</dbReference>
<evidence type="ECO:0000256" key="4">
    <source>
        <dbReference type="ARBA" id="ARBA00022730"/>
    </source>
</evidence>
<dbReference type="GO" id="GO:0003924">
    <property type="term" value="F:GTPase activity"/>
    <property type="evidence" value="ECO:0007669"/>
    <property type="project" value="UniProtKB-UniRule"/>
</dbReference>
<dbReference type="GO" id="GO:0019843">
    <property type="term" value="F:rRNA binding"/>
    <property type="evidence" value="ECO:0007669"/>
    <property type="project" value="UniProtKB-KW"/>
</dbReference>
<dbReference type="eggNOG" id="COG1162">
    <property type="taxonomic scope" value="Bacteria"/>
</dbReference>
<dbReference type="HOGENOM" id="CLU_033617_2_1_9"/>
<keyword evidence="3 10" id="KW-0479">Metal-binding</keyword>
<sequence>MQLIYECFSHLLYLNLEAVASSLLIILKKIAETSSRFSYQAFQPYFSFFGIIGVLNSKECDLQGTIVKALAGFYYVESDGHIYQTRARGNFRKKGQTPYVGDQVEFSAEENSEGYILSIAPRKNSLVRPPIVNIDQAVVIMSAKEPDFNANLLDRFLVLLEHKGIHPIVYISKLDLLEDMEDIHYYQGIYQAIGYDFVLSIEELLPLLTNQTTVFMGQTGVGKSTLLNKIAPDLELETGEISDSLGRGRHTTRAVSFYHLNGGKIADTPGFSSLDYEVTTSEDLNQAFPEIADVSHSCKFRTCTHTHEPACAVKPAVEREEIATFRYEDYLQFLSEIENRRETYKKVSKKMPK</sequence>
<feature type="binding site" evidence="10">
    <location>
        <position position="305"/>
    </location>
    <ligand>
        <name>Zn(2+)</name>
        <dbReference type="ChEBI" id="CHEBI:29105"/>
    </ligand>
</feature>
<dbReference type="GO" id="GO:0005737">
    <property type="term" value="C:cytoplasm"/>
    <property type="evidence" value="ECO:0007669"/>
    <property type="project" value="UniProtKB-SubCell"/>
</dbReference>
<dbReference type="Gene3D" id="2.40.50.140">
    <property type="entry name" value="Nucleic acid-binding proteins"/>
    <property type="match status" value="1"/>
</dbReference>
<dbReference type="GO" id="GO:0046872">
    <property type="term" value="F:metal ion binding"/>
    <property type="evidence" value="ECO:0007669"/>
    <property type="project" value="UniProtKB-KW"/>
</dbReference>
<evidence type="ECO:0000256" key="8">
    <source>
        <dbReference type="ARBA" id="ARBA00022884"/>
    </source>
</evidence>
<keyword evidence="5 10" id="KW-0547">Nucleotide-binding</keyword>
<feature type="binding site" evidence="10">
    <location>
        <begin position="172"/>
        <end position="175"/>
    </location>
    <ligand>
        <name>GTP</name>
        <dbReference type="ChEBI" id="CHEBI:37565"/>
    </ligand>
</feature>
<dbReference type="Gene3D" id="1.10.40.50">
    <property type="entry name" value="Probable gtpase engc, domain 3"/>
    <property type="match status" value="1"/>
</dbReference>
<dbReference type="KEGG" id="scf:Spaf_1909"/>
<feature type="binding site" evidence="10">
    <location>
        <begin position="217"/>
        <end position="225"/>
    </location>
    <ligand>
        <name>GTP</name>
        <dbReference type="ChEBI" id="CHEBI:37565"/>
    </ligand>
</feature>
<evidence type="ECO:0000256" key="1">
    <source>
        <dbReference type="ARBA" id="ARBA00022490"/>
    </source>
</evidence>
<evidence type="ECO:0000313" key="14">
    <source>
        <dbReference type="Proteomes" id="UP000002865"/>
    </source>
</evidence>
<dbReference type="InterPro" id="IPR004881">
    <property type="entry name" value="Ribosome_biogen_GTPase_RsgA"/>
</dbReference>
<evidence type="ECO:0000256" key="3">
    <source>
        <dbReference type="ARBA" id="ARBA00022723"/>
    </source>
</evidence>
<keyword evidence="8 10" id="KW-0694">RNA-binding</keyword>
<evidence type="ECO:0000256" key="10">
    <source>
        <dbReference type="HAMAP-Rule" id="MF_01820"/>
    </source>
</evidence>
<comment type="subunit">
    <text evidence="10">Monomer. Associates with 30S ribosomal subunit, binds 16S rRNA.</text>
</comment>
<gene>
    <name evidence="10 13" type="primary">rsgA</name>
    <name evidence="13" type="ORF">Spaf_1909</name>
</gene>
<name>I1ZP78_STRPA</name>
<dbReference type="PATRIC" id="fig|1114965.3.peg.1826"/>
<dbReference type="EC" id="3.6.1.-" evidence="10"/>
<evidence type="ECO:0000259" key="12">
    <source>
        <dbReference type="PROSITE" id="PS51721"/>
    </source>
</evidence>
<evidence type="ECO:0000256" key="5">
    <source>
        <dbReference type="ARBA" id="ARBA00022741"/>
    </source>
</evidence>
<organism evidence="13 14">
    <name type="scientific">Streptococcus parasanguinis FW213</name>
    <dbReference type="NCBI Taxonomy" id="1114965"/>
    <lineage>
        <taxon>Bacteria</taxon>
        <taxon>Bacillati</taxon>
        <taxon>Bacillota</taxon>
        <taxon>Bacilli</taxon>
        <taxon>Lactobacillales</taxon>
        <taxon>Streptococcaceae</taxon>
        <taxon>Streptococcus</taxon>
    </lineage>
</organism>
<dbReference type="InterPro" id="IPR031944">
    <property type="entry name" value="RsgA_N"/>
</dbReference>
<dbReference type="STRING" id="1114965.Spaf_1909"/>
<evidence type="ECO:0000259" key="11">
    <source>
        <dbReference type="PROSITE" id="PS50936"/>
    </source>
</evidence>
<dbReference type="NCBIfam" id="TIGR00157">
    <property type="entry name" value="ribosome small subunit-dependent GTPase A"/>
    <property type="match status" value="1"/>
</dbReference>
<keyword evidence="4 10" id="KW-0699">rRNA-binding</keyword>
<evidence type="ECO:0000256" key="9">
    <source>
        <dbReference type="ARBA" id="ARBA00023134"/>
    </source>
</evidence>
<dbReference type="PROSITE" id="PS51721">
    <property type="entry name" value="G_CP"/>
    <property type="match status" value="1"/>
</dbReference>
<evidence type="ECO:0000313" key="13">
    <source>
        <dbReference type="EMBL" id="AFJ26852.1"/>
    </source>
</evidence>
<dbReference type="GO" id="GO:0005525">
    <property type="term" value="F:GTP binding"/>
    <property type="evidence" value="ECO:0007669"/>
    <property type="project" value="UniProtKB-UniRule"/>
</dbReference>
<keyword evidence="9 10" id="KW-0342">GTP-binding</keyword>
<dbReference type="InterPro" id="IPR030378">
    <property type="entry name" value="G_CP_dom"/>
</dbReference>
<feature type="domain" description="CP-type G" evidence="12">
    <location>
        <begin position="123"/>
        <end position="274"/>
    </location>
</feature>
<comment type="cofactor">
    <cofactor evidence="10">
        <name>Zn(2+)</name>
        <dbReference type="ChEBI" id="CHEBI:29105"/>
    </cofactor>
    <text evidence="10">Binds 1 zinc ion per subunit.</text>
</comment>
<dbReference type="InterPro" id="IPR012340">
    <property type="entry name" value="NA-bd_OB-fold"/>
</dbReference>
<feature type="domain" description="EngC GTPase" evidence="11">
    <location>
        <begin position="132"/>
        <end position="272"/>
    </location>
</feature>
<dbReference type="AlphaFoldDB" id="I1ZP78"/>
<accession>I1ZP78</accession>
<dbReference type="EMBL" id="CP003122">
    <property type="protein sequence ID" value="AFJ26852.1"/>
    <property type="molecule type" value="Genomic_DNA"/>
</dbReference>